<dbReference type="RefSeq" id="WP_376874451.1">
    <property type="nucleotide sequence ID" value="NZ_JBHUHP010000009.1"/>
</dbReference>
<dbReference type="Proteomes" id="UP001597402">
    <property type="component" value="Unassembled WGS sequence"/>
</dbReference>
<dbReference type="Gene3D" id="1.10.10.10">
    <property type="entry name" value="Winged helix-like DNA-binding domain superfamily/Winged helix DNA-binding domain"/>
    <property type="match status" value="1"/>
</dbReference>
<sequence length="239" mass="25635">MTGSGDGPSTPGPRAARDELTRLVLAEENLQSVLERIVNLVTQVMPAGAEASITLMRDQQTTTAAFTGELALQLDEAQHGQGYGPCIDAALSGQFVEITDGRTEDRWPDYITTFLRSGALSSLAVPVPAVGLAACLNVYSPAVGAFTDEHRHAAAELAAYAAVVLTNVRTLQEARDQAENLRAAMASRAAIEQAKGILMERYKVTADEAFRLLTAVSMRTNRKVRDLAEHLVLTGELEL</sequence>
<name>A0ABW4X9N3_9ACTN</name>
<dbReference type="SUPFAM" id="SSF55781">
    <property type="entry name" value="GAF domain-like"/>
    <property type="match status" value="1"/>
</dbReference>
<reference evidence="5" key="1">
    <citation type="journal article" date="2019" name="Int. J. Syst. Evol. Microbiol.">
        <title>The Global Catalogue of Microorganisms (GCM) 10K type strain sequencing project: providing services to taxonomists for standard genome sequencing and annotation.</title>
        <authorList>
            <consortium name="The Broad Institute Genomics Platform"/>
            <consortium name="The Broad Institute Genome Sequencing Center for Infectious Disease"/>
            <person name="Wu L."/>
            <person name="Ma J."/>
        </authorList>
    </citation>
    <scope>NUCLEOTIDE SEQUENCE [LARGE SCALE GENOMIC DNA]</scope>
    <source>
        <strain evidence="5">JCM 3338</strain>
    </source>
</reference>
<dbReference type="PIRSF" id="PIRSF036625">
    <property type="entry name" value="GAF_ANTAR"/>
    <property type="match status" value="1"/>
</dbReference>
<dbReference type="InterPro" id="IPR003018">
    <property type="entry name" value="GAF"/>
</dbReference>
<dbReference type="InterPro" id="IPR036388">
    <property type="entry name" value="WH-like_DNA-bd_sf"/>
</dbReference>
<organism evidence="4 5">
    <name type="scientific">Blastococcus deserti</name>
    <dbReference type="NCBI Taxonomy" id="2259033"/>
    <lineage>
        <taxon>Bacteria</taxon>
        <taxon>Bacillati</taxon>
        <taxon>Actinomycetota</taxon>
        <taxon>Actinomycetes</taxon>
        <taxon>Geodermatophilales</taxon>
        <taxon>Geodermatophilaceae</taxon>
        <taxon>Blastococcus</taxon>
    </lineage>
</organism>
<dbReference type="Pfam" id="PF13185">
    <property type="entry name" value="GAF_2"/>
    <property type="match status" value="1"/>
</dbReference>
<keyword evidence="1" id="KW-0805">Transcription regulation</keyword>
<dbReference type="Gene3D" id="3.30.450.40">
    <property type="match status" value="1"/>
</dbReference>
<dbReference type="EMBL" id="JBHUHP010000009">
    <property type="protein sequence ID" value="MFD2091812.1"/>
    <property type="molecule type" value="Genomic_DNA"/>
</dbReference>
<feature type="domain" description="ANTAR" evidence="3">
    <location>
        <begin position="171"/>
        <end position="232"/>
    </location>
</feature>
<dbReference type="InterPro" id="IPR029016">
    <property type="entry name" value="GAF-like_dom_sf"/>
</dbReference>
<proteinExistence type="predicted"/>
<evidence type="ECO:0000256" key="2">
    <source>
        <dbReference type="ARBA" id="ARBA00023163"/>
    </source>
</evidence>
<dbReference type="SMART" id="SM01012">
    <property type="entry name" value="ANTAR"/>
    <property type="match status" value="1"/>
</dbReference>
<keyword evidence="2" id="KW-0804">Transcription</keyword>
<keyword evidence="5" id="KW-1185">Reference proteome</keyword>
<dbReference type="PROSITE" id="PS50921">
    <property type="entry name" value="ANTAR"/>
    <property type="match status" value="1"/>
</dbReference>
<dbReference type="InterPro" id="IPR005561">
    <property type="entry name" value="ANTAR"/>
</dbReference>
<comment type="caution">
    <text evidence="4">The sequence shown here is derived from an EMBL/GenBank/DDBJ whole genome shotgun (WGS) entry which is preliminary data.</text>
</comment>
<evidence type="ECO:0000313" key="5">
    <source>
        <dbReference type="Proteomes" id="UP001597402"/>
    </source>
</evidence>
<evidence type="ECO:0000313" key="4">
    <source>
        <dbReference type="EMBL" id="MFD2091812.1"/>
    </source>
</evidence>
<protein>
    <submittedName>
        <fullName evidence="4">ANTAR domain-containing protein</fullName>
    </submittedName>
</protein>
<dbReference type="Pfam" id="PF03861">
    <property type="entry name" value="ANTAR"/>
    <property type="match status" value="1"/>
</dbReference>
<accession>A0ABW4X9N3</accession>
<evidence type="ECO:0000256" key="1">
    <source>
        <dbReference type="ARBA" id="ARBA00023015"/>
    </source>
</evidence>
<evidence type="ECO:0000259" key="3">
    <source>
        <dbReference type="PROSITE" id="PS50921"/>
    </source>
</evidence>
<dbReference type="InterPro" id="IPR012074">
    <property type="entry name" value="GAF_ANTAR"/>
</dbReference>
<gene>
    <name evidence="4" type="ORF">ACFSHS_09540</name>
</gene>